<dbReference type="InterPro" id="IPR035897">
    <property type="entry name" value="Toll_tir_struct_dom_sf"/>
</dbReference>
<dbReference type="InterPro" id="IPR016187">
    <property type="entry name" value="CTDL_fold"/>
</dbReference>
<dbReference type="InterPro" id="IPR051043">
    <property type="entry name" value="Sulfatase_Mod_Factor_Kinase"/>
</dbReference>
<organism evidence="3">
    <name type="scientific">metagenome</name>
    <dbReference type="NCBI Taxonomy" id="256318"/>
    <lineage>
        <taxon>unclassified sequences</taxon>
        <taxon>metagenomes</taxon>
    </lineage>
</organism>
<gene>
    <name evidence="3" type="ORF">DF3PB_1510011</name>
</gene>
<dbReference type="InterPro" id="IPR005532">
    <property type="entry name" value="SUMF_dom"/>
</dbReference>
<dbReference type="InterPro" id="IPR000157">
    <property type="entry name" value="TIR_dom"/>
</dbReference>
<evidence type="ECO:0000313" key="3">
    <source>
        <dbReference type="EMBL" id="SUS04851.1"/>
    </source>
</evidence>
<dbReference type="Pfam" id="PF03781">
    <property type="entry name" value="FGE-sulfatase"/>
    <property type="match status" value="1"/>
</dbReference>
<dbReference type="Gene3D" id="3.90.1580.10">
    <property type="entry name" value="paralog of FGE (formylglycine-generating enzyme)"/>
    <property type="match status" value="1"/>
</dbReference>
<feature type="domain" description="TIR" evidence="2">
    <location>
        <begin position="9"/>
        <end position="151"/>
    </location>
</feature>
<dbReference type="PROSITE" id="PS50104">
    <property type="entry name" value="TIR"/>
    <property type="match status" value="1"/>
</dbReference>
<dbReference type="SMART" id="SM00255">
    <property type="entry name" value="TIR"/>
    <property type="match status" value="1"/>
</dbReference>
<dbReference type="GO" id="GO:0007165">
    <property type="term" value="P:signal transduction"/>
    <property type="evidence" value="ECO:0007669"/>
    <property type="project" value="InterPro"/>
</dbReference>
<proteinExistence type="predicted"/>
<reference evidence="3" key="1">
    <citation type="submission" date="2018-07" db="EMBL/GenBank/DDBJ databases">
        <authorList>
            <person name="Quirk P.G."/>
            <person name="Krulwich T.A."/>
        </authorList>
    </citation>
    <scope>NUCLEOTIDE SEQUENCE</scope>
</reference>
<dbReference type="GO" id="GO:0120147">
    <property type="term" value="F:formylglycine-generating oxidase activity"/>
    <property type="evidence" value="ECO:0007669"/>
    <property type="project" value="TreeGrafter"/>
</dbReference>
<dbReference type="PANTHER" id="PTHR23150">
    <property type="entry name" value="SULFATASE MODIFYING FACTOR 1, 2"/>
    <property type="match status" value="1"/>
</dbReference>
<dbReference type="Pfam" id="PF13676">
    <property type="entry name" value="TIR_2"/>
    <property type="match status" value="1"/>
</dbReference>
<feature type="region of interest" description="Disordered" evidence="1">
    <location>
        <begin position="159"/>
        <end position="194"/>
    </location>
</feature>
<evidence type="ECO:0000259" key="2">
    <source>
        <dbReference type="PROSITE" id="PS50104"/>
    </source>
</evidence>
<dbReference type="EMBL" id="UIDG01000059">
    <property type="protein sequence ID" value="SUS04851.1"/>
    <property type="molecule type" value="Genomic_DNA"/>
</dbReference>
<dbReference type="SUPFAM" id="SSF56436">
    <property type="entry name" value="C-type lectin-like"/>
    <property type="match status" value="1"/>
</dbReference>
<dbReference type="SUPFAM" id="SSF52200">
    <property type="entry name" value="Toll/Interleukin receptor TIR domain"/>
    <property type="match status" value="1"/>
</dbReference>
<name>A0A380TBS7_9ZZZZ</name>
<dbReference type="InterPro" id="IPR042095">
    <property type="entry name" value="SUMF_sf"/>
</dbReference>
<keyword evidence="3" id="KW-0808">Transferase</keyword>
<keyword evidence="3" id="KW-0418">Kinase</keyword>
<protein>
    <submittedName>
        <fullName evidence="3">Putative Serine threonine-protein kinase pkn1</fullName>
    </submittedName>
</protein>
<dbReference type="PANTHER" id="PTHR23150:SF35">
    <property type="entry name" value="BLL6746 PROTEIN"/>
    <property type="match status" value="1"/>
</dbReference>
<evidence type="ECO:0000256" key="1">
    <source>
        <dbReference type="SAM" id="MobiDB-lite"/>
    </source>
</evidence>
<accession>A0A380TBS7</accession>
<dbReference type="Gene3D" id="3.40.50.10140">
    <property type="entry name" value="Toll/interleukin-1 receptor homology (TIR) domain"/>
    <property type="match status" value="1"/>
</dbReference>
<sequence length="446" mass="49981">MAAGDDEPRPISLFYSYSHKDEDLRQKLQEHLAVLRWDGRIAEWHDRNIDAGDDWAKAIDDNLKSADIVLLLVSASFLASPYCWGKEMSKALERNARDEATVIPVILRPCQWKQTRLQDLQAAPTDGRAVTLWPNLDEAFDDVAAKIVRVVDELRRKRAAAAHPHPVPLPEGEGASRPHPDPLPQAGEGGTRGSGRVRAFKDLEVFRDIEAPWCPEMVVIPAGTFLMGSPESEEGRTDAEGPQHTVTIGRRFAIGRFPVMFDEYDHFCALTKREKPKDEGWGRGKRPVINVSWFDAVAYCEWLAKETGQPYRLPSESEREYACRAGTTTRYWWGDAITPKNANYAESKLGKTTEVGAYPANPWGLYDINGNVCEWVADVWHDSYQRAPADGSAWTDGEGKDSSPYRVLRGGFWYRTPEGWASAVRYCGSPDSRGPDGGFRVARTLD</sequence>
<dbReference type="GO" id="GO:0016301">
    <property type="term" value="F:kinase activity"/>
    <property type="evidence" value="ECO:0007669"/>
    <property type="project" value="UniProtKB-KW"/>
</dbReference>
<dbReference type="AlphaFoldDB" id="A0A380TBS7"/>